<protein>
    <submittedName>
        <fullName evidence="2">Homeobox domain-containing protein</fullName>
    </submittedName>
</protein>
<dbReference type="WBParaSite" id="PS1159_v2.g19349.t1">
    <property type="protein sequence ID" value="PS1159_v2.g19349.t1"/>
    <property type="gene ID" value="PS1159_v2.g19349"/>
</dbReference>
<dbReference type="Proteomes" id="UP000887580">
    <property type="component" value="Unplaced"/>
</dbReference>
<evidence type="ECO:0000313" key="1">
    <source>
        <dbReference type="Proteomes" id="UP000887580"/>
    </source>
</evidence>
<proteinExistence type="predicted"/>
<organism evidence="1 2">
    <name type="scientific">Panagrolaimus sp. PS1159</name>
    <dbReference type="NCBI Taxonomy" id="55785"/>
    <lineage>
        <taxon>Eukaryota</taxon>
        <taxon>Metazoa</taxon>
        <taxon>Ecdysozoa</taxon>
        <taxon>Nematoda</taxon>
        <taxon>Chromadorea</taxon>
        <taxon>Rhabditida</taxon>
        <taxon>Tylenchina</taxon>
        <taxon>Panagrolaimomorpha</taxon>
        <taxon>Panagrolaimoidea</taxon>
        <taxon>Panagrolaimidae</taxon>
        <taxon>Panagrolaimus</taxon>
    </lineage>
</organism>
<sequence length="260" mass="30197">MGFQVTCCSSSISDDFSQFDDEHIACLLQSLQLTNSYDKLGKFLEQMPRERQETLEEAMVGKAFVFYHQQRFDELYDHLKSFHFSSNNHKKLQELWKTAHYEQARTSRSGKREIDPVAKYRIRKKHPFPSTIWDGEGTSYCFKNKDREILQEAYNKNPMPNPTQKKALAEKTGLDLPQVSNWFKNRRQRDRQHKHPRSHSRGCSTDSHESPISPSSTPISPDTSHNTIPYFGNFEHLQHIAAAAAYSNNYFGNDCNNIES</sequence>
<name>A0AC35FQ03_9BILA</name>
<accession>A0AC35FQ03</accession>
<reference evidence="2" key="1">
    <citation type="submission" date="2022-11" db="UniProtKB">
        <authorList>
            <consortium name="WormBaseParasite"/>
        </authorList>
    </citation>
    <scope>IDENTIFICATION</scope>
</reference>
<evidence type="ECO:0000313" key="2">
    <source>
        <dbReference type="WBParaSite" id="PS1159_v2.g19349.t1"/>
    </source>
</evidence>